<keyword evidence="4" id="KW-0863">Zinc-finger</keyword>
<dbReference type="EMBL" id="KE686527">
    <property type="protein sequence ID" value="ERE61673.1"/>
    <property type="molecule type" value="Genomic_DNA"/>
</dbReference>
<dbReference type="GO" id="GO:0008270">
    <property type="term" value="F:zinc ion binding"/>
    <property type="evidence" value="ECO:0007669"/>
    <property type="project" value="UniProtKB-KW"/>
</dbReference>
<evidence type="ECO:0000256" key="3">
    <source>
        <dbReference type="ARBA" id="ARBA00022737"/>
    </source>
</evidence>
<dbReference type="SUPFAM" id="SSF109640">
    <property type="entry name" value="KRAB domain (Kruppel-associated box)"/>
    <property type="match status" value="1"/>
</dbReference>
<dbReference type="SMART" id="SM00349">
    <property type="entry name" value="KRAB"/>
    <property type="match status" value="1"/>
</dbReference>
<evidence type="ECO:0000256" key="5">
    <source>
        <dbReference type="ARBA" id="ARBA00022833"/>
    </source>
</evidence>
<feature type="non-terminal residue" evidence="7">
    <location>
        <position position="1"/>
    </location>
</feature>
<dbReference type="AlphaFoldDB" id="A0A061HTW5"/>
<feature type="domain" description="KRAB" evidence="6">
    <location>
        <begin position="3"/>
        <end position="75"/>
    </location>
</feature>
<dbReference type="InterPro" id="IPR001909">
    <property type="entry name" value="KRAB"/>
</dbReference>
<dbReference type="CDD" id="cd07765">
    <property type="entry name" value="KRAB_A-box"/>
    <property type="match status" value="1"/>
</dbReference>
<protein>
    <submittedName>
        <fullName evidence="7">Zinc finger protein</fullName>
    </submittedName>
</protein>
<organism evidence="7 8">
    <name type="scientific">Cricetulus griseus</name>
    <name type="common">Chinese hamster</name>
    <name type="synonym">Cricetulus barabensis griseus</name>
    <dbReference type="NCBI Taxonomy" id="10029"/>
    <lineage>
        <taxon>Eukaryota</taxon>
        <taxon>Metazoa</taxon>
        <taxon>Chordata</taxon>
        <taxon>Craniata</taxon>
        <taxon>Vertebrata</taxon>
        <taxon>Euteleostomi</taxon>
        <taxon>Mammalia</taxon>
        <taxon>Eutheria</taxon>
        <taxon>Euarchontoglires</taxon>
        <taxon>Glires</taxon>
        <taxon>Rodentia</taxon>
        <taxon>Myomorpha</taxon>
        <taxon>Muroidea</taxon>
        <taxon>Cricetidae</taxon>
        <taxon>Cricetinae</taxon>
        <taxon>Cricetulus</taxon>
    </lineage>
</organism>
<name>A0A061HTW5_CRIGR</name>
<keyword evidence="3" id="KW-0677">Repeat</keyword>
<dbReference type="GO" id="GO:0006355">
    <property type="term" value="P:regulation of DNA-templated transcription"/>
    <property type="evidence" value="ECO:0007669"/>
    <property type="project" value="InterPro"/>
</dbReference>
<evidence type="ECO:0000256" key="1">
    <source>
        <dbReference type="ARBA" id="ARBA00004123"/>
    </source>
</evidence>
<dbReference type="PANTHER" id="PTHR23234:SF10">
    <property type="entry name" value="RIKEN CDNA 6720489N17 GENE-RELATED"/>
    <property type="match status" value="1"/>
</dbReference>
<dbReference type="Gene3D" id="6.10.140.140">
    <property type="match status" value="1"/>
</dbReference>
<evidence type="ECO:0000313" key="8">
    <source>
        <dbReference type="Proteomes" id="UP000030759"/>
    </source>
</evidence>
<evidence type="ECO:0000256" key="4">
    <source>
        <dbReference type="ARBA" id="ARBA00022771"/>
    </source>
</evidence>
<accession>A0A061HTW5</accession>
<proteinExistence type="predicted"/>
<evidence type="ECO:0000313" key="7">
    <source>
        <dbReference type="EMBL" id="ERE61673.1"/>
    </source>
</evidence>
<dbReference type="PANTHER" id="PTHR23234">
    <property type="entry name" value="ZNF44 PROTEIN"/>
    <property type="match status" value="1"/>
</dbReference>
<gene>
    <name evidence="7" type="ORF">H671_20955</name>
</gene>
<evidence type="ECO:0000259" key="6">
    <source>
        <dbReference type="PROSITE" id="PS50805"/>
    </source>
</evidence>
<dbReference type="Proteomes" id="UP000030759">
    <property type="component" value="Unassembled WGS sequence"/>
</dbReference>
<dbReference type="InterPro" id="IPR050758">
    <property type="entry name" value="Znf_C2H2-type"/>
</dbReference>
<comment type="subcellular location">
    <subcellularLocation>
        <location evidence="1">Nucleus</location>
    </subcellularLocation>
</comment>
<keyword evidence="2" id="KW-0479">Metal-binding</keyword>
<sequence>DVLTYDDVHINFPQEEWVLLNPSQKSLYRDVMLDTYSNLTDIGYKWENHNIEEHCQTSRIHRRYLKQLTLQNSLL</sequence>
<evidence type="ECO:0000256" key="2">
    <source>
        <dbReference type="ARBA" id="ARBA00022723"/>
    </source>
</evidence>
<dbReference type="Pfam" id="PF01352">
    <property type="entry name" value="KRAB"/>
    <property type="match status" value="1"/>
</dbReference>
<dbReference type="GO" id="GO:0005634">
    <property type="term" value="C:nucleus"/>
    <property type="evidence" value="ECO:0007669"/>
    <property type="project" value="UniProtKB-SubCell"/>
</dbReference>
<keyword evidence="5" id="KW-0862">Zinc</keyword>
<dbReference type="PROSITE" id="PS50805">
    <property type="entry name" value="KRAB"/>
    <property type="match status" value="1"/>
</dbReference>
<dbReference type="InterPro" id="IPR036051">
    <property type="entry name" value="KRAB_dom_sf"/>
</dbReference>
<reference evidence="8" key="1">
    <citation type="journal article" date="2013" name="Nat. Biotechnol.">
        <title>Chinese hamster genome sequenced from sorted chromosomes.</title>
        <authorList>
            <person name="Brinkrolf K."/>
            <person name="Rupp O."/>
            <person name="Laux H."/>
            <person name="Kollin F."/>
            <person name="Ernst W."/>
            <person name="Linke B."/>
            <person name="Kofler R."/>
            <person name="Romand S."/>
            <person name="Hesse F."/>
            <person name="Budach W.E."/>
            <person name="Galosy S."/>
            <person name="Muller D."/>
            <person name="Noll T."/>
            <person name="Wienberg J."/>
            <person name="Jostock T."/>
            <person name="Leonard M."/>
            <person name="Grillari J."/>
            <person name="Tauch A."/>
            <person name="Goesmann A."/>
            <person name="Helk B."/>
            <person name="Mott J.E."/>
            <person name="Puhler A."/>
            <person name="Borth N."/>
        </authorList>
    </citation>
    <scope>NUCLEOTIDE SEQUENCE [LARGE SCALE GENOMIC DNA]</scope>
    <source>
        <strain evidence="8">17A/GY</strain>
    </source>
</reference>